<dbReference type="SUPFAM" id="SSF53807">
    <property type="entry name" value="Helical backbone' metal receptor"/>
    <property type="match status" value="1"/>
</dbReference>
<dbReference type="AlphaFoldDB" id="A0A1M6WGE1"/>
<dbReference type="Gene3D" id="3.40.50.1980">
    <property type="entry name" value="Nitrogenase molybdenum iron protein domain"/>
    <property type="match status" value="2"/>
</dbReference>
<gene>
    <name evidence="5" type="ORF">SAMN02745138_02579</name>
</gene>
<proteinExistence type="predicted"/>
<dbReference type="RefSeq" id="WP_072852410.1">
    <property type="nucleotide sequence ID" value="NZ_FRAH01000054.1"/>
</dbReference>
<dbReference type="Pfam" id="PF09223">
    <property type="entry name" value="ZinT"/>
    <property type="match status" value="1"/>
</dbReference>
<protein>
    <submittedName>
        <fullName evidence="5">Zinc transport system substrate-binding protein</fullName>
    </submittedName>
</protein>
<sequence length="493" mass="55432">MKRILMLSSMILVVLFLAACGISGQPATLSSGNIKIVTTIFPPYDFAREIAKDKADITLLLKPGAESHSFEPTPQDIKTIENADLFIYTGSENDVWVEDLLASLGDRAPQTMRLIDCVPTVTEEVVEGMEHEHEEDHHDGVFEDADVQDRTLADWQGDWQSVYPYLLDGTLDPVFAHKAAEKQDKTEAEYKAYYTAGYQTDIERITIDGDTIAFFENGKPITAKYIYEGFRILTYESGKKGVRYQFQSADPASAAPKYIQFSDHEIGPVDHAEHFHIFMGNDGFDKLSEEMENWPTYYDSSLTGDEVLDEMLSHDHEEEIDEHVWTSPANAMQIAEKIAEKLMEIDSENALFYSKNAVIYTGQLKELDAKFKSVMANSKRKTILFGDRFPFRYLADAYGLTYYAAFTGCSTETEADPATIAFLIDQVKKAELPVVFTIELSNGKIADAICDATHAQKRMLHSCHNLSAKEVEEGATYLSLMEQNLEVLKEALN</sequence>
<feature type="domain" description="ZinT" evidence="4">
    <location>
        <begin position="135"/>
        <end position="314"/>
    </location>
</feature>
<dbReference type="SUPFAM" id="SSF50814">
    <property type="entry name" value="Lipocalins"/>
    <property type="match status" value="1"/>
</dbReference>
<keyword evidence="3" id="KW-0862">Zinc</keyword>
<dbReference type="PANTHER" id="PTHR42953:SF3">
    <property type="entry name" value="HIGH-AFFINITY ZINC UPTAKE SYSTEM PROTEIN ZNUA"/>
    <property type="match status" value="1"/>
</dbReference>
<dbReference type="Proteomes" id="UP000183975">
    <property type="component" value="Unassembled WGS sequence"/>
</dbReference>
<keyword evidence="6" id="KW-1185">Reference proteome</keyword>
<evidence type="ECO:0000256" key="3">
    <source>
        <dbReference type="ARBA" id="ARBA00022833"/>
    </source>
</evidence>
<dbReference type="EMBL" id="FRAH01000054">
    <property type="protein sequence ID" value="SHK92666.1"/>
    <property type="molecule type" value="Genomic_DNA"/>
</dbReference>
<dbReference type="Gene3D" id="2.40.128.20">
    <property type="match status" value="1"/>
</dbReference>
<organism evidence="5 6">
    <name type="scientific">Anaerotignum lactatifermentans DSM 14214</name>
    <dbReference type="NCBI Taxonomy" id="1121323"/>
    <lineage>
        <taxon>Bacteria</taxon>
        <taxon>Bacillati</taxon>
        <taxon>Bacillota</taxon>
        <taxon>Clostridia</taxon>
        <taxon>Lachnospirales</taxon>
        <taxon>Anaerotignaceae</taxon>
        <taxon>Anaerotignum</taxon>
    </lineage>
</organism>
<evidence type="ECO:0000313" key="6">
    <source>
        <dbReference type="Proteomes" id="UP000183975"/>
    </source>
</evidence>
<dbReference type="InterPro" id="IPR050492">
    <property type="entry name" value="Bact_metal-bind_prot9"/>
</dbReference>
<dbReference type="InterPro" id="IPR012674">
    <property type="entry name" value="Calycin"/>
</dbReference>
<dbReference type="PANTHER" id="PTHR42953">
    <property type="entry name" value="HIGH-AFFINITY ZINC UPTAKE SYSTEM PROTEIN ZNUA-RELATED"/>
    <property type="match status" value="1"/>
</dbReference>
<dbReference type="InterPro" id="IPR006128">
    <property type="entry name" value="Lipoprotein_PsaA-like"/>
</dbReference>
<keyword evidence="2" id="KW-0732">Signal</keyword>
<dbReference type="PRINTS" id="PR00690">
    <property type="entry name" value="ADHESNFAMILY"/>
</dbReference>
<reference evidence="5 6" key="1">
    <citation type="submission" date="2016-11" db="EMBL/GenBank/DDBJ databases">
        <authorList>
            <person name="Jaros S."/>
            <person name="Januszkiewicz K."/>
            <person name="Wedrychowicz H."/>
        </authorList>
    </citation>
    <scope>NUCLEOTIDE SEQUENCE [LARGE SCALE GENOMIC DNA]</scope>
    <source>
        <strain evidence="5 6">DSM 14214</strain>
    </source>
</reference>
<evidence type="ECO:0000259" key="4">
    <source>
        <dbReference type="Pfam" id="PF09223"/>
    </source>
</evidence>
<dbReference type="GO" id="GO:0030001">
    <property type="term" value="P:metal ion transport"/>
    <property type="evidence" value="ECO:0007669"/>
    <property type="project" value="InterPro"/>
</dbReference>
<keyword evidence="1" id="KW-0813">Transport</keyword>
<dbReference type="PROSITE" id="PS51257">
    <property type="entry name" value="PROKAR_LIPOPROTEIN"/>
    <property type="match status" value="1"/>
</dbReference>
<dbReference type="GO" id="GO:0008270">
    <property type="term" value="F:zinc ion binding"/>
    <property type="evidence" value="ECO:0007669"/>
    <property type="project" value="InterPro"/>
</dbReference>
<evidence type="ECO:0000256" key="2">
    <source>
        <dbReference type="ARBA" id="ARBA00022729"/>
    </source>
</evidence>
<evidence type="ECO:0000256" key="1">
    <source>
        <dbReference type="ARBA" id="ARBA00022448"/>
    </source>
</evidence>
<evidence type="ECO:0000313" key="5">
    <source>
        <dbReference type="EMBL" id="SHK92666.1"/>
    </source>
</evidence>
<dbReference type="OrthoDB" id="9810636at2"/>
<dbReference type="InterPro" id="IPR015304">
    <property type="entry name" value="ZinT_dom"/>
</dbReference>
<name>A0A1M6WGE1_9FIRM</name>
<accession>A0A1M6WGE1</accession>
<dbReference type="GO" id="GO:0007155">
    <property type="term" value="P:cell adhesion"/>
    <property type="evidence" value="ECO:0007669"/>
    <property type="project" value="InterPro"/>
</dbReference>